<protein>
    <submittedName>
        <fullName evidence="1">LPXTG cell wall anchor domain-containing protein</fullName>
    </submittedName>
</protein>
<accession>A0ABU6B2E7</accession>
<comment type="caution">
    <text evidence="1">The sequence shown here is derived from an EMBL/GenBank/DDBJ whole genome shotgun (WGS) entry which is preliminary data.</text>
</comment>
<gene>
    <name evidence="1" type="ORF">U3653_27860</name>
</gene>
<keyword evidence="2" id="KW-1185">Reference proteome</keyword>
<dbReference type="Proteomes" id="UP001348098">
    <property type="component" value="Unassembled WGS sequence"/>
</dbReference>
<evidence type="ECO:0000313" key="2">
    <source>
        <dbReference type="Proteomes" id="UP001348098"/>
    </source>
</evidence>
<dbReference type="EMBL" id="JAYKYQ010000014">
    <property type="protein sequence ID" value="MEB3513861.1"/>
    <property type="molecule type" value="Genomic_DNA"/>
</dbReference>
<dbReference type="NCBIfam" id="TIGR01167">
    <property type="entry name" value="LPXTG_anchor"/>
    <property type="match status" value="1"/>
</dbReference>
<proteinExistence type="predicted"/>
<evidence type="ECO:0000313" key="1">
    <source>
        <dbReference type="EMBL" id="MEB3513861.1"/>
    </source>
</evidence>
<name>A0ABU6B2E7_9NOCA</name>
<sequence>MELLVILGLAVLVGAVILYRKRSGKRPGAPEVPGNDGE</sequence>
<organism evidence="1 2">
    <name type="scientific">Nocardia implantans</name>
    <dbReference type="NCBI Taxonomy" id="3108168"/>
    <lineage>
        <taxon>Bacteria</taxon>
        <taxon>Bacillati</taxon>
        <taxon>Actinomycetota</taxon>
        <taxon>Actinomycetes</taxon>
        <taxon>Mycobacteriales</taxon>
        <taxon>Nocardiaceae</taxon>
        <taxon>Nocardia</taxon>
    </lineage>
</organism>
<reference evidence="1 2" key="1">
    <citation type="submission" date="2023-12" db="EMBL/GenBank/DDBJ databases">
        <title>novel species in genus Nocarida.</title>
        <authorList>
            <person name="Li Z."/>
        </authorList>
    </citation>
    <scope>NUCLEOTIDE SEQUENCE [LARGE SCALE GENOMIC DNA]</scope>
    <source>
        <strain evidence="1 2">CDC186</strain>
    </source>
</reference>
<dbReference type="RefSeq" id="WP_157111893.1">
    <property type="nucleotide sequence ID" value="NZ_JAYESH010000015.1"/>
</dbReference>
<dbReference type="GeneID" id="96241399"/>